<organism evidence="6 7">
    <name type="scientific">Zavarzinia aquatilis</name>
    <dbReference type="NCBI Taxonomy" id="2211142"/>
    <lineage>
        <taxon>Bacteria</taxon>
        <taxon>Pseudomonadati</taxon>
        <taxon>Pseudomonadota</taxon>
        <taxon>Alphaproteobacteria</taxon>
        <taxon>Rhodospirillales</taxon>
        <taxon>Zavarziniaceae</taxon>
        <taxon>Zavarzinia</taxon>
    </lineage>
</organism>
<protein>
    <submittedName>
        <fullName evidence="6">Amino acid ABC transporter</fullName>
    </submittedName>
</protein>
<dbReference type="CDD" id="cd06346">
    <property type="entry name" value="PBP1_ABC_ligand_binding-like"/>
    <property type="match status" value="1"/>
</dbReference>
<proteinExistence type="inferred from homology"/>
<keyword evidence="4" id="KW-0029">Amino-acid transport</keyword>
<evidence type="ECO:0000256" key="1">
    <source>
        <dbReference type="ARBA" id="ARBA00010062"/>
    </source>
</evidence>
<accession>A0A317EJ09</accession>
<evidence type="ECO:0000256" key="2">
    <source>
        <dbReference type="ARBA" id="ARBA00022448"/>
    </source>
</evidence>
<dbReference type="OrthoDB" id="9791590at2"/>
<dbReference type="GO" id="GO:0006865">
    <property type="term" value="P:amino acid transport"/>
    <property type="evidence" value="ECO:0007669"/>
    <property type="project" value="UniProtKB-KW"/>
</dbReference>
<evidence type="ECO:0000313" key="7">
    <source>
        <dbReference type="Proteomes" id="UP000245461"/>
    </source>
</evidence>
<evidence type="ECO:0000256" key="4">
    <source>
        <dbReference type="ARBA" id="ARBA00022970"/>
    </source>
</evidence>
<evidence type="ECO:0000256" key="3">
    <source>
        <dbReference type="ARBA" id="ARBA00022729"/>
    </source>
</evidence>
<dbReference type="EMBL" id="QGLE01000002">
    <property type="protein sequence ID" value="PWR25235.1"/>
    <property type="molecule type" value="Genomic_DNA"/>
</dbReference>
<dbReference type="InterPro" id="IPR028081">
    <property type="entry name" value="Leu-bd"/>
</dbReference>
<comment type="similarity">
    <text evidence="1">Belongs to the leucine-binding protein family.</text>
</comment>
<evidence type="ECO:0000259" key="5">
    <source>
        <dbReference type="Pfam" id="PF13458"/>
    </source>
</evidence>
<keyword evidence="3" id="KW-0732">Signal</keyword>
<dbReference type="Proteomes" id="UP000245461">
    <property type="component" value="Unassembled WGS sequence"/>
</dbReference>
<dbReference type="PANTHER" id="PTHR30483:SF6">
    <property type="entry name" value="PERIPLASMIC BINDING PROTEIN OF ABC TRANSPORTER FOR NATURAL AMINO ACIDS"/>
    <property type="match status" value="1"/>
</dbReference>
<dbReference type="PRINTS" id="PR00337">
    <property type="entry name" value="LEUILEVALBP"/>
</dbReference>
<gene>
    <name evidence="6" type="ORF">DKG74_05595</name>
</gene>
<dbReference type="InterPro" id="IPR028082">
    <property type="entry name" value="Peripla_BP_I"/>
</dbReference>
<dbReference type="InterPro" id="IPR000709">
    <property type="entry name" value="Leu_Ile_Val-bd"/>
</dbReference>
<dbReference type="PANTHER" id="PTHR30483">
    <property type="entry name" value="LEUCINE-SPECIFIC-BINDING PROTEIN"/>
    <property type="match status" value="1"/>
</dbReference>
<keyword evidence="2" id="KW-0813">Transport</keyword>
<keyword evidence="7" id="KW-1185">Reference proteome</keyword>
<dbReference type="Pfam" id="PF13458">
    <property type="entry name" value="Peripla_BP_6"/>
    <property type="match status" value="1"/>
</dbReference>
<reference evidence="6 7" key="1">
    <citation type="submission" date="2018-05" db="EMBL/GenBank/DDBJ databases">
        <title>Zavarzinia sp. HR-AS.</title>
        <authorList>
            <person name="Lee Y."/>
            <person name="Jeon C.O."/>
        </authorList>
    </citation>
    <scope>NUCLEOTIDE SEQUENCE [LARGE SCALE GENOMIC DNA]</scope>
    <source>
        <strain evidence="6 7">HR-AS</strain>
    </source>
</reference>
<evidence type="ECO:0000313" key="6">
    <source>
        <dbReference type="EMBL" id="PWR25235.1"/>
    </source>
</evidence>
<dbReference type="AlphaFoldDB" id="A0A317EJ09"/>
<dbReference type="SUPFAM" id="SSF53822">
    <property type="entry name" value="Periplasmic binding protein-like I"/>
    <property type="match status" value="1"/>
</dbReference>
<name>A0A317EJ09_9PROT</name>
<dbReference type="Gene3D" id="3.40.50.2300">
    <property type="match status" value="2"/>
</dbReference>
<comment type="caution">
    <text evidence="6">The sequence shown here is derived from an EMBL/GenBank/DDBJ whole genome shotgun (WGS) entry which is preliminary data.</text>
</comment>
<feature type="domain" description="Leucine-binding protein" evidence="5">
    <location>
        <begin position="26"/>
        <end position="359"/>
    </location>
</feature>
<sequence>MATVAVGSLAAALGGRRAFAADEGVVFGAVLPLTGASASIGEDQRRGIELAVEKINAAGGVLGKPLKVLVEDSAGNAQTALDAAKKLVSIDGAKVVMGEYSSGITVPLRQAMEKAGVVHINCGSSSVKLRKSGGGLAFSVIGLDDVMSKFAATALSAKGFKKAAVILPNNAYGESMSGEFAKAFTAAGGSVVHTLLYTEGQSSYRRELQQIAKFEPDIYVYSAYGQEAAIINREAFELGQKKTPWFGIYLSMCISDAPKETVEGQLGAEVNFIGPNSAWYQDAYTKKYGEAFRSAFNGYLYDAVTMAAQAANAAGSADAAAILKAAHALDYDGATGPIKLDADGERSQQEYLLVTVKDGALATL</sequence>
<dbReference type="InterPro" id="IPR051010">
    <property type="entry name" value="BCAA_transport"/>
</dbReference>